<accession>A0A834T1W3</accession>
<evidence type="ECO:0000313" key="1">
    <source>
        <dbReference type="EMBL" id="KAF7812282.1"/>
    </source>
</evidence>
<organism evidence="1 2">
    <name type="scientific">Senna tora</name>
    <dbReference type="NCBI Taxonomy" id="362788"/>
    <lineage>
        <taxon>Eukaryota</taxon>
        <taxon>Viridiplantae</taxon>
        <taxon>Streptophyta</taxon>
        <taxon>Embryophyta</taxon>
        <taxon>Tracheophyta</taxon>
        <taxon>Spermatophyta</taxon>
        <taxon>Magnoliopsida</taxon>
        <taxon>eudicotyledons</taxon>
        <taxon>Gunneridae</taxon>
        <taxon>Pentapetalae</taxon>
        <taxon>rosids</taxon>
        <taxon>fabids</taxon>
        <taxon>Fabales</taxon>
        <taxon>Fabaceae</taxon>
        <taxon>Caesalpinioideae</taxon>
        <taxon>Cassia clade</taxon>
        <taxon>Senna</taxon>
    </lineage>
</organism>
<dbReference type="Proteomes" id="UP000634136">
    <property type="component" value="Unassembled WGS sequence"/>
</dbReference>
<dbReference type="EMBL" id="JAAIUW010000010">
    <property type="protein sequence ID" value="KAF7812282.1"/>
    <property type="molecule type" value="Genomic_DNA"/>
</dbReference>
<evidence type="ECO:0000313" key="2">
    <source>
        <dbReference type="Proteomes" id="UP000634136"/>
    </source>
</evidence>
<reference evidence="1" key="1">
    <citation type="submission" date="2020-09" db="EMBL/GenBank/DDBJ databases">
        <title>Genome-Enabled Discovery of Anthraquinone Biosynthesis in Senna tora.</title>
        <authorList>
            <person name="Kang S.-H."/>
            <person name="Pandey R.P."/>
            <person name="Lee C.-M."/>
            <person name="Sim J.-S."/>
            <person name="Jeong J.-T."/>
            <person name="Choi B.-S."/>
            <person name="Jung M."/>
            <person name="Ginzburg D."/>
            <person name="Zhao K."/>
            <person name="Won S.Y."/>
            <person name="Oh T.-J."/>
            <person name="Yu Y."/>
            <person name="Kim N.-H."/>
            <person name="Lee O.R."/>
            <person name="Lee T.-H."/>
            <person name="Bashyal P."/>
            <person name="Kim T.-S."/>
            <person name="Lee W.-H."/>
            <person name="Kawkins C."/>
            <person name="Kim C.-K."/>
            <person name="Kim J.S."/>
            <person name="Ahn B.O."/>
            <person name="Rhee S.Y."/>
            <person name="Sohng J.K."/>
        </authorList>
    </citation>
    <scope>NUCLEOTIDE SEQUENCE</scope>
    <source>
        <tissue evidence="1">Leaf</tissue>
    </source>
</reference>
<proteinExistence type="predicted"/>
<protein>
    <submittedName>
        <fullName evidence="1">Polynucleotidyl transferase, ribonuclease H-like superfamily protein</fullName>
    </submittedName>
</protein>
<keyword evidence="2" id="KW-1185">Reference proteome</keyword>
<comment type="caution">
    <text evidence="1">The sequence shown here is derived from an EMBL/GenBank/DDBJ whole genome shotgun (WGS) entry which is preliminary data.</text>
</comment>
<dbReference type="PANTHER" id="PTHR47723">
    <property type="entry name" value="OS05G0353850 PROTEIN"/>
    <property type="match status" value="1"/>
</dbReference>
<keyword evidence="1" id="KW-0808">Transferase</keyword>
<sequence length="201" mass="22588">MVGSLILCPPPPLATSSLLAMEKLQENMLVKKLSSPRNTRVSLCLLPLQILFEDLEGTMSFGSNLSEWINDNLSVNRSGNRNTNWCSVFAIATWLVWKKRNNFIFHRITGEADKLLDTILMQVKLYEEANILNKLIIAKGDAQNNPTFGWKSPKEGWFKIIVDGSRFEESNIISCGGVIRNSEGSWVGGFSKNLGRDYFLS</sequence>
<dbReference type="PANTHER" id="PTHR47723:SF19">
    <property type="entry name" value="POLYNUCLEOTIDYL TRANSFERASE, RIBONUCLEASE H-LIKE SUPERFAMILY PROTEIN"/>
    <property type="match status" value="1"/>
</dbReference>
<dbReference type="GO" id="GO:0016740">
    <property type="term" value="F:transferase activity"/>
    <property type="evidence" value="ECO:0007669"/>
    <property type="project" value="UniProtKB-KW"/>
</dbReference>
<dbReference type="OrthoDB" id="1436788at2759"/>
<dbReference type="InterPro" id="IPR053151">
    <property type="entry name" value="RNase_H-like"/>
</dbReference>
<gene>
    <name evidence="1" type="ORF">G2W53_033258</name>
</gene>
<dbReference type="AlphaFoldDB" id="A0A834T1W3"/>
<name>A0A834T1W3_9FABA</name>